<dbReference type="EMBL" id="CP065725">
    <property type="protein sequence ID" value="QPT40101.1"/>
    <property type="molecule type" value="Genomic_DNA"/>
</dbReference>
<evidence type="ECO:0000256" key="3">
    <source>
        <dbReference type="ARBA" id="ARBA00022630"/>
    </source>
</evidence>
<evidence type="ECO:0000313" key="15">
    <source>
        <dbReference type="EMBL" id="SUA50167.1"/>
    </source>
</evidence>
<evidence type="ECO:0000256" key="9">
    <source>
        <dbReference type="ARBA" id="ARBA00069043"/>
    </source>
</evidence>
<keyword evidence="5 15" id="KW-0560">Oxidoreductase</keyword>
<evidence type="ECO:0000256" key="6">
    <source>
        <dbReference type="ARBA" id="ARBA00051388"/>
    </source>
</evidence>
<evidence type="ECO:0000256" key="8">
    <source>
        <dbReference type="ARBA" id="ARBA00066694"/>
    </source>
</evidence>
<comment type="similarity">
    <text evidence="2">Belongs to the acyl-CoA dehydrogenase family.</text>
</comment>
<dbReference type="Gene3D" id="1.10.540.10">
    <property type="entry name" value="Acyl-CoA dehydrogenase/oxidase, N-terminal domain"/>
    <property type="match status" value="1"/>
</dbReference>
<comment type="function">
    <text evidence="7">Involved in the assimilation of dimethylsulphoniopropionate (DMSP), an important compound in the fixation of carbon in marine phytoplankton, by mediating the conversion of 3-(methylthio)propanoyl-CoA (MMPA-CoA) to 3-(methylthio)acryloyl-CoA (MTA-CoA).</text>
</comment>
<feature type="domain" description="Acyl-CoA dehydrogenase/oxidase C-terminal" evidence="10">
    <location>
        <begin position="288"/>
        <end position="455"/>
    </location>
</feature>
<dbReference type="InterPro" id="IPR009100">
    <property type="entry name" value="AcylCoA_DH/oxidase_NM_dom_sf"/>
</dbReference>
<dbReference type="Gene3D" id="1.20.140.10">
    <property type="entry name" value="Butyryl-CoA Dehydrogenase, subunit A, domain 3"/>
    <property type="match status" value="1"/>
</dbReference>
<dbReference type="InterPro" id="IPR036250">
    <property type="entry name" value="AcylCo_DH-like_C"/>
</dbReference>
<dbReference type="RefSeq" id="WP_018574588.1">
    <property type="nucleotide sequence ID" value="NZ_CP065725.1"/>
</dbReference>
<evidence type="ECO:0000313" key="16">
    <source>
        <dbReference type="Proteomes" id="UP000254603"/>
    </source>
</evidence>
<keyword evidence="4" id="KW-0274">FAD</keyword>
<sequence length="598" mass="65013">MSYKVPVGDINFNLKVMGLLKEIQELSAFEEITDDLVDAVIEENSRLVEDVIAPLNVVGDQNHPVSQDGTVTLSKGFKEALQLHSEGGWQALQHDPGYGGQGFPKLLATVLSENLNAANMAFALCPVLTDGCIEAITQAGSEEQKQRFIPPMVEGRWTGTMNLTEPQAGSDLALLKSKAVRQDDGTYRISGQKIFITWGEHDGAENIIHLVLARTPDAPAGVKGISLFVVPKFLVNEDGSLGKRNDVICTSLEHKLGIHGSPTAVMVFGDNQGEVGEGAIGYLIGEENDGLRHMFVMMNEARFAIGLQGTSIAERATQQAWAYAQERIQGTAVEGGSRESVSINKHPDVRRMLMTMRSLTEGSRAIALYAASRADLANHLEDPEERARYQAIYEYLVPIVKGYSTEMAQEVASLAVQVHGGMGYIEETGVAQLFRDARILPIYEGTTGIQANDIIGRKTMRDEGAVAKYFVKEMQDTASRLLDSKDNDLRFIAQKLDVAVESYARVVDYLIDLGAKKSMSQAFSGSVPYLMLAGYTHSAWQLARQALTAAELGEAGGEKLATALFYAAHITPRVLSLADAVMASEQCVRSFEGISFDA</sequence>
<dbReference type="InterPro" id="IPR037069">
    <property type="entry name" value="AcylCoA_DH/ox_N_sf"/>
</dbReference>
<dbReference type="GO" id="GO:0016627">
    <property type="term" value="F:oxidoreductase activity, acting on the CH-CH group of donors"/>
    <property type="evidence" value="ECO:0007669"/>
    <property type="project" value="InterPro"/>
</dbReference>
<dbReference type="SUPFAM" id="SSF47203">
    <property type="entry name" value="Acyl-CoA dehydrogenase C-terminal domain-like"/>
    <property type="match status" value="1"/>
</dbReference>
<dbReference type="InterPro" id="IPR006091">
    <property type="entry name" value="Acyl-CoA_Oxase/DH_mid-dom"/>
</dbReference>
<evidence type="ECO:0000256" key="4">
    <source>
        <dbReference type="ARBA" id="ARBA00022827"/>
    </source>
</evidence>
<reference evidence="14 17" key="2">
    <citation type="submission" date="2020-12" db="EMBL/GenBank/DDBJ databases">
        <title>FDA dAtabase for Regulatory Grade micrObial Sequences (FDA-ARGOS): Supporting development and validation of Infectious Disease Dx tests.</title>
        <authorList>
            <person name="Sproer C."/>
            <person name="Gronow S."/>
            <person name="Severitt S."/>
            <person name="Schroder I."/>
            <person name="Tallon L."/>
            <person name="Sadzewicz L."/>
            <person name="Zhao X."/>
            <person name="Boylan J."/>
            <person name="Ott S."/>
            <person name="Bowen H."/>
            <person name="Vavikolanu K."/>
            <person name="Mehta A."/>
            <person name="Aluvathingal J."/>
            <person name="Nadendla S."/>
            <person name="Lowell S."/>
            <person name="Myers T."/>
            <person name="Yan Y."/>
            <person name="Sichtig H."/>
        </authorList>
    </citation>
    <scope>NUCLEOTIDE SEQUENCE [LARGE SCALE GENOMIC DNA]</scope>
    <source>
        <strain evidence="14 17">FDAARGOS_872</strain>
    </source>
</reference>
<dbReference type="Proteomes" id="UP000594903">
    <property type="component" value="Chromosome"/>
</dbReference>
<dbReference type="PANTHER" id="PTHR42803:SF1">
    <property type="entry name" value="BROAD-SPECIFICITY LINEAR ACYL-COA DEHYDROGENASE FADE5"/>
    <property type="match status" value="1"/>
</dbReference>
<dbReference type="Pfam" id="PF02770">
    <property type="entry name" value="Acyl-CoA_dh_M"/>
    <property type="match status" value="1"/>
</dbReference>
<dbReference type="Pfam" id="PF12806">
    <property type="entry name" value="Acyl-CoA_dh_C"/>
    <property type="match status" value="1"/>
</dbReference>
<dbReference type="STRING" id="1122619.GCA_000373745_01405"/>
<gene>
    <name evidence="14" type="ORF">I6G29_13550</name>
    <name evidence="15" type="ORF">NCTC11997_00067</name>
</gene>
<dbReference type="SUPFAM" id="SSF56645">
    <property type="entry name" value="Acyl-CoA dehydrogenase NM domain-like"/>
    <property type="match status" value="1"/>
</dbReference>
<name>A0A378X9M1_9BURK</name>
<dbReference type="OrthoDB" id="9764895at2"/>
<feature type="domain" description="Acyl-CoA oxidase/dehydrogenase middle" evidence="11">
    <location>
        <begin position="161"/>
        <end position="269"/>
    </location>
</feature>
<reference evidence="15 16" key="1">
    <citation type="submission" date="2018-06" db="EMBL/GenBank/DDBJ databases">
        <authorList>
            <consortium name="Pathogen Informatics"/>
            <person name="Doyle S."/>
        </authorList>
    </citation>
    <scope>NUCLEOTIDE SEQUENCE [LARGE SCALE GENOMIC DNA]</scope>
    <source>
        <strain evidence="15 16">NCTC11997</strain>
    </source>
</reference>
<dbReference type="GO" id="GO:0050660">
    <property type="term" value="F:flavin adenine dinucleotide binding"/>
    <property type="evidence" value="ECO:0007669"/>
    <property type="project" value="InterPro"/>
</dbReference>
<evidence type="ECO:0000259" key="12">
    <source>
        <dbReference type="Pfam" id="PF02771"/>
    </source>
</evidence>
<evidence type="ECO:0000256" key="7">
    <source>
        <dbReference type="ARBA" id="ARBA00058683"/>
    </source>
</evidence>
<evidence type="ECO:0000259" key="10">
    <source>
        <dbReference type="Pfam" id="PF00441"/>
    </source>
</evidence>
<keyword evidence="17" id="KW-1185">Reference proteome</keyword>
<proteinExistence type="inferred from homology"/>
<dbReference type="InterPro" id="IPR009075">
    <property type="entry name" value="AcylCo_DH/oxidase_C"/>
</dbReference>
<organism evidence="15 16">
    <name type="scientific">Oligella ureolytica</name>
    <dbReference type="NCBI Taxonomy" id="90244"/>
    <lineage>
        <taxon>Bacteria</taxon>
        <taxon>Pseudomonadati</taxon>
        <taxon>Pseudomonadota</taxon>
        <taxon>Betaproteobacteria</taxon>
        <taxon>Burkholderiales</taxon>
        <taxon>Alcaligenaceae</taxon>
        <taxon>Oligella</taxon>
    </lineage>
</organism>
<comment type="catalytic activity">
    <reaction evidence="6">
        <text>3-(methylsulfanyl)propanoyl-CoA + oxidized [electron-transfer flavoprotein] + H(+) = 3-(methylsulfanyl)acryloyl-CoA + reduced [electron-transfer flavoprotein]</text>
        <dbReference type="Rhea" id="RHEA:52612"/>
        <dbReference type="Rhea" id="RHEA-COMP:10685"/>
        <dbReference type="Rhea" id="RHEA-COMP:10686"/>
        <dbReference type="ChEBI" id="CHEBI:15378"/>
        <dbReference type="ChEBI" id="CHEBI:57692"/>
        <dbReference type="ChEBI" id="CHEBI:58307"/>
        <dbReference type="ChEBI" id="CHEBI:82815"/>
        <dbReference type="ChEBI" id="CHEBI:84994"/>
        <dbReference type="EC" id="1.3.99.41"/>
    </reaction>
    <physiologicalReaction direction="left-to-right" evidence="6">
        <dbReference type="Rhea" id="RHEA:52613"/>
    </physiologicalReaction>
</comment>
<evidence type="ECO:0000256" key="2">
    <source>
        <dbReference type="ARBA" id="ARBA00009347"/>
    </source>
</evidence>
<evidence type="ECO:0000259" key="13">
    <source>
        <dbReference type="Pfam" id="PF12806"/>
    </source>
</evidence>
<dbReference type="InterPro" id="IPR025878">
    <property type="entry name" value="Acyl-CoA_dh-like_C_dom"/>
</dbReference>
<dbReference type="PANTHER" id="PTHR42803">
    <property type="entry name" value="ACYL-COA DEHYDROGENASE"/>
    <property type="match status" value="1"/>
</dbReference>
<dbReference type="Proteomes" id="UP000254603">
    <property type="component" value="Unassembled WGS sequence"/>
</dbReference>
<evidence type="ECO:0000259" key="11">
    <source>
        <dbReference type="Pfam" id="PF02770"/>
    </source>
</evidence>
<evidence type="ECO:0000313" key="17">
    <source>
        <dbReference type="Proteomes" id="UP000594903"/>
    </source>
</evidence>
<dbReference type="AlphaFoldDB" id="A0A378X9M1"/>
<evidence type="ECO:0000256" key="1">
    <source>
        <dbReference type="ARBA" id="ARBA00001974"/>
    </source>
</evidence>
<dbReference type="Pfam" id="PF02771">
    <property type="entry name" value="Acyl-CoA_dh_N"/>
    <property type="match status" value="1"/>
</dbReference>
<dbReference type="EMBL" id="UGSB01000001">
    <property type="protein sequence ID" value="SUA50167.1"/>
    <property type="molecule type" value="Genomic_DNA"/>
</dbReference>
<accession>A0A378X9M1</accession>
<evidence type="ECO:0000313" key="14">
    <source>
        <dbReference type="EMBL" id="QPT40101.1"/>
    </source>
</evidence>
<keyword evidence="3" id="KW-0285">Flavoprotein</keyword>
<evidence type="ECO:0000256" key="5">
    <source>
        <dbReference type="ARBA" id="ARBA00023002"/>
    </source>
</evidence>
<protein>
    <recommendedName>
        <fullName evidence="9">3-methylmercaptopropionyl-CoA dehydrogenase</fullName>
        <ecNumber evidence="8">1.3.99.41</ecNumber>
    </recommendedName>
</protein>
<dbReference type="InterPro" id="IPR052166">
    <property type="entry name" value="Diverse_Acyl-CoA_DH"/>
</dbReference>
<feature type="domain" description="Acetyl-CoA dehydrogenase-like C-terminal" evidence="13">
    <location>
        <begin position="470"/>
        <end position="588"/>
    </location>
</feature>
<dbReference type="FunFam" id="2.40.110.10:FF:000031">
    <property type="entry name" value="Acyl-CoA dehydrogenase, putative"/>
    <property type="match status" value="1"/>
</dbReference>
<dbReference type="Pfam" id="PF00441">
    <property type="entry name" value="Acyl-CoA_dh_1"/>
    <property type="match status" value="1"/>
</dbReference>
<dbReference type="InterPro" id="IPR046373">
    <property type="entry name" value="Acyl-CoA_Oxase/DH_mid-dom_sf"/>
</dbReference>
<comment type="cofactor">
    <cofactor evidence="1">
        <name>FAD</name>
        <dbReference type="ChEBI" id="CHEBI:57692"/>
    </cofactor>
</comment>
<dbReference type="EC" id="1.3.99.41" evidence="8"/>
<dbReference type="InterPro" id="IPR013786">
    <property type="entry name" value="AcylCoA_DH/ox_N"/>
</dbReference>
<feature type="domain" description="Acyl-CoA dehydrogenase/oxidase N-terminal" evidence="12">
    <location>
        <begin position="78"/>
        <end position="155"/>
    </location>
</feature>
<dbReference type="Gene3D" id="2.40.110.10">
    <property type="entry name" value="Butyryl-CoA Dehydrogenase, subunit A, domain 2"/>
    <property type="match status" value="1"/>
</dbReference>